<reference evidence="2" key="1">
    <citation type="submission" date="2021-10" db="EMBL/GenBank/DDBJ databases">
        <title>Tropical sea cucumber genome reveals ecological adaptation and Cuvierian tubules defense mechanism.</title>
        <authorList>
            <person name="Chen T."/>
        </authorList>
    </citation>
    <scope>NUCLEOTIDE SEQUENCE</scope>
    <source>
        <strain evidence="2">Nanhai2018</strain>
        <tissue evidence="2">Muscle</tissue>
    </source>
</reference>
<dbReference type="PROSITE" id="PS50005">
    <property type="entry name" value="TPR"/>
    <property type="match status" value="1"/>
</dbReference>
<dbReference type="GO" id="GO:0005813">
    <property type="term" value="C:centrosome"/>
    <property type="evidence" value="ECO:0007669"/>
    <property type="project" value="TreeGrafter"/>
</dbReference>
<evidence type="ECO:0000313" key="2">
    <source>
        <dbReference type="EMBL" id="KAJ8020923.1"/>
    </source>
</evidence>
<dbReference type="OrthoDB" id="629492at2759"/>
<evidence type="ECO:0000256" key="1">
    <source>
        <dbReference type="PROSITE-ProRule" id="PRU00339"/>
    </source>
</evidence>
<keyword evidence="3" id="KW-1185">Reference proteome</keyword>
<organism evidence="2 3">
    <name type="scientific">Holothuria leucospilota</name>
    <name type="common">Black long sea cucumber</name>
    <name type="synonym">Mertensiothuria leucospilota</name>
    <dbReference type="NCBI Taxonomy" id="206669"/>
    <lineage>
        <taxon>Eukaryota</taxon>
        <taxon>Metazoa</taxon>
        <taxon>Echinodermata</taxon>
        <taxon>Eleutherozoa</taxon>
        <taxon>Echinozoa</taxon>
        <taxon>Holothuroidea</taxon>
        <taxon>Aspidochirotacea</taxon>
        <taxon>Aspidochirotida</taxon>
        <taxon>Holothuriidae</taxon>
        <taxon>Holothuria</taxon>
    </lineage>
</organism>
<dbReference type="AlphaFoldDB" id="A0A9Q0YDX2"/>
<dbReference type="PANTHER" id="PTHR46540:SF1">
    <property type="entry name" value="TETRATRICOPEPTIDE REPEAT PROTEIN 12"/>
    <property type="match status" value="1"/>
</dbReference>
<dbReference type="PANTHER" id="PTHR46540">
    <property type="entry name" value="TETRATRICOPEPTIDE REPEAT PROTEIN 12"/>
    <property type="match status" value="1"/>
</dbReference>
<dbReference type="SUPFAM" id="SSF48452">
    <property type="entry name" value="TPR-like"/>
    <property type="match status" value="1"/>
</dbReference>
<evidence type="ECO:0000313" key="3">
    <source>
        <dbReference type="Proteomes" id="UP001152320"/>
    </source>
</evidence>
<accession>A0A9Q0YDX2</accession>
<dbReference type="Gene3D" id="1.25.10.10">
    <property type="entry name" value="Leucine-rich Repeat Variant"/>
    <property type="match status" value="2"/>
</dbReference>
<protein>
    <submittedName>
        <fullName evidence="2">Tetratricopeptide repeat protein 12</fullName>
    </submittedName>
</protein>
<dbReference type="GO" id="GO:0007288">
    <property type="term" value="P:sperm axoneme assembly"/>
    <property type="evidence" value="ECO:0007669"/>
    <property type="project" value="TreeGrafter"/>
</dbReference>
<dbReference type="Proteomes" id="UP001152320">
    <property type="component" value="Chromosome 22"/>
</dbReference>
<feature type="repeat" description="TPR" evidence="1">
    <location>
        <begin position="157"/>
        <end position="190"/>
    </location>
</feature>
<proteinExistence type="predicted"/>
<dbReference type="EMBL" id="JAIZAY010000022">
    <property type="protein sequence ID" value="KAJ8020923.1"/>
    <property type="molecule type" value="Genomic_DNA"/>
</dbReference>
<dbReference type="SUPFAM" id="SSF48371">
    <property type="entry name" value="ARM repeat"/>
    <property type="match status" value="1"/>
</dbReference>
<dbReference type="InterPro" id="IPR011990">
    <property type="entry name" value="TPR-like_helical_dom_sf"/>
</dbReference>
<dbReference type="Pfam" id="PF13181">
    <property type="entry name" value="TPR_8"/>
    <property type="match status" value="1"/>
</dbReference>
<dbReference type="SMART" id="SM00028">
    <property type="entry name" value="TPR"/>
    <property type="match status" value="3"/>
</dbReference>
<keyword evidence="1" id="KW-0802">TPR repeat</keyword>
<dbReference type="InterPro" id="IPR043195">
    <property type="entry name" value="TTC12"/>
</dbReference>
<sequence length="689" mass="76505">MATSEELEDFLRKVDHLDAVVRGEVTEEDMRKEKTPVNKTVITKDALYKTDVQANVPLQKVLDQQTFLKSIETDAAERAVRRKEKTKIAVKLKEEGNKAFKEGDYETAVKFYSEGLTQIRDMVVLYTNRAQAYLHLKRHTDAEADCETALMLDPACTKAYVHKGRALVGQKQYDQAVTVYTAILNHHPNKRKLVDEYIRQAQQAKDANAAETKAHQLFLEGDTHANNVVDVLDKLRSEGQPTVYYGGGLAILAEILKDDVSRTLYRTNCGLNIFTENRTISSGIQKVIKGSKDVTELELVLSALDVMDRSIIGNDENLSCLLKSPFIQETVFGLMSCASESIVYKCVILLLKMSFQPLGLTGIFINFDIQRLMVLLLTFIQTSNVGTKEGAALLCNIAEDKQFAKVIHDGVGVTVLPALENVMVKHKMISDGVMSSCLSFIGNMAHDCLIRKKISERNSLTDVFIEILSYHGGRLSNPSSQSMLHLVLGLLMNVTIDSSLPKEQSESLAMEIIPLLYSTDESLLEKLLIMISRLVPQSPALIIPSLIHAGILEKLQQNLEGGSTDLKKPSIRLLALLTQGSTDLRNGIAEDKAALERISMLLDEDDDTIIANTALCLGHCFEVKEAIEMLEDTDIVRTLLKKTDTINGTVKQNCAIALAKLAMSNQRHLERVRELGGIGILHSCMKYVK</sequence>
<dbReference type="InterPro" id="IPR016024">
    <property type="entry name" value="ARM-type_fold"/>
</dbReference>
<gene>
    <name evidence="2" type="ORF">HOLleu_40644</name>
</gene>
<name>A0A9Q0YDX2_HOLLE</name>
<dbReference type="Gene3D" id="1.25.40.10">
    <property type="entry name" value="Tetratricopeptide repeat domain"/>
    <property type="match status" value="1"/>
</dbReference>
<dbReference type="InterPro" id="IPR011989">
    <property type="entry name" value="ARM-like"/>
</dbReference>
<dbReference type="GO" id="GO:0005737">
    <property type="term" value="C:cytoplasm"/>
    <property type="evidence" value="ECO:0007669"/>
    <property type="project" value="TreeGrafter"/>
</dbReference>
<dbReference type="GO" id="GO:0070286">
    <property type="term" value="P:axonemal dynein complex assembly"/>
    <property type="evidence" value="ECO:0007669"/>
    <property type="project" value="TreeGrafter"/>
</dbReference>
<comment type="caution">
    <text evidence="2">The sequence shown here is derived from an EMBL/GenBank/DDBJ whole genome shotgun (WGS) entry which is preliminary data.</text>
</comment>
<dbReference type="InterPro" id="IPR019734">
    <property type="entry name" value="TPR_rpt"/>
</dbReference>